<dbReference type="Proteomes" id="UP001172102">
    <property type="component" value="Unassembled WGS sequence"/>
</dbReference>
<comment type="caution">
    <text evidence="7">The sequence shown here is derived from an EMBL/GenBank/DDBJ whole genome shotgun (WGS) entry which is preliminary data.</text>
</comment>
<dbReference type="AlphaFoldDB" id="A0AA40DIQ3"/>
<dbReference type="Gene3D" id="1.20.1540.10">
    <property type="entry name" value="Rhomboid-like"/>
    <property type="match status" value="1"/>
</dbReference>
<dbReference type="PANTHER" id="PTHR43066:SF21">
    <property type="entry name" value="UBIQUITIN-ASSOCIATED DOMAIN-CONTAINING PROTEIN 2"/>
    <property type="match status" value="1"/>
</dbReference>
<proteinExistence type="predicted"/>
<feature type="compositionally biased region" description="Low complexity" evidence="5">
    <location>
        <begin position="237"/>
        <end position="247"/>
    </location>
</feature>
<evidence type="ECO:0000256" key="2">
    <source>
        <dbReference type="ARBA" id="ARBA00022692"/>
    </source>
</evidence>
<dbReference type="SUPFAM" id="SSF144091">
    <property type="entry name" value="Rhomboid-like"/>
    <property type="match status" value="1"/>
</dbReference>
<dbReference type="EMBL" id="JAUKUA010000007">
    <property type="protein sequence ID" value="KAK0705064.1"/>
    <property type="molecule type" value="Genomic_DNA"/>
</dbReference>
<feature type="transmembrane region" description="Helical" evidence="6">
    <location>
        <begin position="84"/>
        <end position="107"/>
    </location>
</feature>
<comment type="subcellular location">
    <subcellularLocation>
        <location evidence="1">Membrane</location>
        <topology evidence="1">Multi-pass membrane protein</topology>
    </subcellularLocation>
</comment>
<reference evidence="7" key="1">
    <citation type="submission" date="2023-06" db="EMBL/GenBank/DDBJ databases">
        <title>Genome-scale phylogeny and comparative genomics of the fungal order Sordariales.</title>
        <authorList>
            <consortium name="Lawrence Berkeley National Laboratory"/>
            <person name="Hensen N."/>
            <person name="Bonometti L."/>
            <person name="Westerberg I."/>
            <person name="Brannstrom I.O."/>
            <person name="Guillou S."/>
            <person name="Cros-Aarteil S."/>
            <person name="Calhoun S."/>
            <person name="Haridas S."/>
            <person name="Kuo A."/>
            <person name="Mondo S."/>
            <person name="Pangilinan J."/>
            <person name="Riley R."/>
            <person name="Labutti K."/>
            <person name="Andreopoulos B."/>
            <person name="Lipzen A."/>
            <person name="Chen C."/>
            <person name="Yanf M."/>
            <person name="Daum C."/>
            <person name="Ng V."/>
            <person name="Clum A."/>
            <person name="Steindorff A."/>
            <person name="Ohm R."/>
            <person name="Martin F."/>
            <person name="Silar P."/>
            <person name="Natvig D."/>
            <person name="Lalanne C."/>
            <person name="Gautier V."/>
            <person name="Ament-Velasquez S.L."/>
            <person name="Kruys A."/>
            <person name="Hutchinson M.I."/>
            <person name="Powell A.J."/>
            <person name="Barry K."/>
            <person name="Miller A.N."/>
            <person name="Grigoriev I.V."/>
            <person name="Debuchy R."/>
            <person name="Gladieux P."/>
            <person name="Thoren M.H."/>
            <person name="Johannesson H."/>
        </authorList>
    </citation>
    <scope>NUCLEOTIDE SEQUENCE</scope>
    <source>
        <strain evidence="7">SMH4607-1</strain>
    </source>
</reference>
<feature type="transmembrane region" description="Helical" evidence="6">
    <location>
        <begin position="169"/>
        <end position="197"/>
    </location>
</feature>
<name>A0AA40DIQ3_9PEZI</name>
<accession>A0AA40DIQ3</accession>
<dbReference type="GO" id="GO:0006890">
    <property type="term" value="P:retrograde vesicle-mediated transport, Golgi to endoplasmic reticulum"/>
    <property type="evidence" value="ECO:0007669"/>
    <property type="project" value="InterPro"/>
</dbReference>
<evidence type="ECO:0000256" key="4">
    <source>
        <dbReference type="ARBA" id="ARBA00023136"/>
    </source>
</evidence>
<keyword evidence="3 6" id="KW-1133">Transmembrane helix</keyword>
<evidence type="ECO:0000313" key="8">
    <source>
        <dbReference type="Proteomes" id="UP001172102"/>
    </source>
</evidence>
<evidence type="ECO:0008006" key="9">
    <source>
        <dbReference type="Google" id="ProtNLM"/>
    </source>
</evidence>
<evidence type="ECO:0000313" key="7">
    <source>
        <dbReference type="EMBL" id="KAK0705064.1"/>
    </source>
</evidence>
<keyword evidence="8" id="KW-1185">Reference proteome</keyword>
<sequence length="274" mass="30602">MSFTNAPVTRTLVLGLVTFSITASLFDVKHYFYISIGTHIWRYRQLWRIFTYQLCYTNSSEVLFSAMALYNMRAIEQLWGSRKYASFVVVTSLLTAVITPLLLTVFLRPLSFGVFDFLPAGPTPILFAIVAQYHAIVPHTYKYKVALSTGAPATLESAGLTFSDKSARYLIAFQVALFQWPGSLLGAAVGWVVGYLWRNEMLPGALTQWRVPGWVVGIRIQKRSGEFEGLQRRLEGESGSSTGTTSGVQTTAEGEPNRRRTMGQQLMDEVRGAF</sequence>
<feature type="transmembrane region" description="Helical" evidence="6">
    <location>
        <begin position="49"/>
        <end position="72"/>
    </location>
</feature>
<evidence type="ECO:0000256" key="5">
    <source>
        <dbReference type="SAM" id="MobiDB-lite"/>
    </source>
</evidence>
<dbReference type="PANTHER" id="PTHR43066">
    <property type="entry name" value="RHOMBOID-RELATED PROTEIN"/>
    <property type="match status" value="1"/>
</dbReference>
<dbReference type="InterPro" id="IPR035952">
    <property type="entry name" value="Rhomboid-like_sf"/>
</dbReference>
<dbReference type="Pfam" id="PF08551">
    <property type="entry name" value="DUF1751"/>
    <property type="match status" value="1"/>
</dbReference>
<feature type="region of interest" description="Disordered" evidence="5">
    <location>
        <begin position="232"/>
        <end position="265"/>
    </location>
</feature>
<evidence type="ECO:0000256" key="6">
    <source>
        <dbReference type="SAM" id="Phobius"/>
    </source>
</evidence>
<keyword evidence="2 6" id="KW-0812">Transmembrane</keyword>
<dbReference type="SMART" id="SM01160">
    <property type="entry name" value="DUF1751"/>
    <property type="match status" value="1"/>
</dbReference>
<dbReference type="InterPro" id="IPR013861">
    <property type="entry name" value="TMEM115/Pdh1/Rbl19"/>
</dbReference>
<dbReference type="GO" id="GO:0016020">
    <property type="term" value="C:membrane"/>
    <property type="evidence" value="ECO:0007669"/>
    <property type="project" value="UniProtKB-SubCell"/>
</dbReference>
<organism evidence="7 8">
    <name type="scientific">Lasiosphaeris hirsuta</name>
    <dbReference type="NCBI Taxonomy" id="260670"/>
    <lineage>
        <taxon>Eukaryota</taxon>
        <taxon>Fungi</taxon>
        <taxon>Dikarya</taxon>
        <taxon>Ascomycota</taxon>
        <taxon>Pezizomycotina</taxon>
        <taxon>Sordariomycetes</taxon>
        <taxon>Sordariomycetidae</taxon>
        <taxon>Sordariales</taxon>
        <taxon>Lasiosphaeriaceae</taxon>
        <taxon>Lasiosphaeris</taxon>
    </lineage>
</organism>
<protein>
    <recommendedName>
        <fullName evidence="9">UBA domain-containing protein Ucp14</fullName>
    </recommendedName>
</protein>
<evidence type="ECO:0000256" key="3">
    <source>
        <dbReference type="ARBA" id="ARBA00022989"/>
    </source>
</evidence>
<evidence type="ECO:0000256" key="1">
    <source>
        <dbReference type="ARBA" id="ARBA00004141"/>
    </source>
</evidence>
<gene>
    <name evidence="7" type="ORF">B0H67DRAFT_369595</name>
</gene>
<dbReference type="GO" id="GO:0004252">
    <property type="term" value="F:serine-type endopeptidase activity"/>
    <property type="evidence" value="ECO:0007669"/>
    <property type="project" value="TreeGrafter"/>
</dbReference>
<keyword evidence="4 6" id="KW-0472">Membrane</keyword>